<dbReference type="InterPro" id="IPR042095">
    <property type="entry name" value="SUMF_sf"/>
</dbReference>
<dbReference type="SUPFAM" id="SSF56436">
    <property type="entry name" value="C-type lectin-like"/>
    <property type="match status" value="1"/>
</dbReference>
<organism evidence="4">
    <name type="scientific">marine metagenome</name>
    <dbReference type="NCBI Taxonomy" id="408172"/>
    <lineage>
        <taxon>unclassified sequences</taxon>
        <taxon>metagenomes</taxon>
        <taxon>ecological metagenomes</taxon>
    </lineage>
</organism>
<dbReference type="Gene3D" id="3.40.50.1820">
    <property type="entry name" value="alpha/beta hydrolase"/>
    <property type="match status" value="1"/>
</dbReference>
<gene>
    <name evidence="4" type="ORF">METZ01_LOCUS148369</name>
</gene>
<dbReference type="InterPro" id="IPR051043">
    <property type="entry name" value="Sulfatase_Mod_Factor_Kinase"/>
</dbReference>
<dbReference type="AlphaFoldDB" id="A0A382A1W4"/>
<evidence type="ECO:0008006" key="5">
    <source>
        <dbReference type="Google" id="ProtNLM"/>
    </source>
</evidence>
<dbReference type="SUPFAM" id="SSF53474">
    <property type="entry name" value="alpha/beta-Hydrolases"/>
    <property type="match status" value="1"/>
</dbReference>
<evidence type="ECO:0000259" key="3">
    <source>
        <dbReference type="Pfam" id="PF03959"/>
    </source>
</evidence>
<proteinExistence type="predicted"/>
<dbReference type="InterPro" id="IPR005645">
    <property type="entry name" value="FSH-like_dom"/>
</dbReference>
<protein>
    <recommendedName>
        <fullName evidence="5">Sulfatase-modifying factor enzyme domain-containing protein</fullName>
    </recommendedName>
</protein>
<dbReference type="InterPro" id="IPR005532">
    <property type="entry name" value="SUMF_dom"/>
</dbReference>
<dbReference type="EMBL" id="UINC01023577">
    <property type="protein sequence ID" value="SVA95515.1"/>
    <property type="molecule type" value="Genomic_DNA"/>
</dbReference>
<dbReference type="PANTHER" id="PTHR23150:SF19">
    <property type="entry name" value="FORMYLGLYCINE-GENERATING ENZYME"/>
    <property type="match status" value="1"/>
</dbReference>
<dbReference type="Gene3D" id="3.90.1580.10">
    <property type="entry name" value="paralog of FGE (formylglycine-generating enzyme)"/>
    <property type="match status" value="1"/>
</dbReference>
<evidence type="ECO:0000256" key="1">
    <source>
        <dbReference type="SAM" id="Phobius"/>
    </source>
</evidence>
<dbReference type="InterPro" id="IPR029058">
    <property type="entry name" value="AB_hydrolase_fold"/>
</dbReference>
<reference evidence="4" key="1">
    <citation type="submission" date="2018-05" db="EMBL/GenBank/DDBJ databases">
        <authorList>
            <person name="Lanie J.A."/>
            <person name="Ng W.-L."/>
            <person name="Kazmierczak K.M."/>
            <person name="Andrzejewski T.M."/>
            <person name="Davidsen T.M."/>
            <person name="Wayne K.J."/>
            <person name="Tettelin H."/>
            <person name="Glass J.I."/>
            <person name="Rusch D."/>
            <person name="Podicherti R."/>
            <person name="Tsui H.-C.T."/>
            <person name="Winkler M.E."/>
        </authorList>
    </citation>
    <scope>NUCLEOTIDE SEQUENCE</scope>
</reference>
<feature type="domain" description="Sulfatase-modifying factor enzyme-like" evidence="2">
    <location>
        <begin position="255"/>
        <end position="440"/>
    </location>
</feature>
<feature type="domain" description="Serine hydrolase" evidence="3">
    <location>
        <begin position="623"/>
        <end position="725"/>
    </location>
</feature>
<dbReference type="Pfam" id="PF03781">
    <property type="entry name" value="FGE-sulfatase"/>
    <property type="match status" value="1"/>
</dbReference>
<dbReference type="InterPro" id="IPR016187">
    <property type="entry name" value="CTDL_fold"/>
</dbReference>
<accession>A0A382A1W4</accession>
<dbReference type="GO" id="GO:0120147">
    <property type="term" value="F:formylglycine-generating oxidase activity"/>
    <property type="evidence" value="ECO:0007669"/>
    <property type="project" value="TreeGrafter"/>
</dbReference>
<evidence type="ECO:0000259" key="2">
    <source>
        <dbReference type="Pfam" id="PF03781"/>
    </source>
</evidence>
<name>A0A382A1W4_9ZZZZ</name>
<sequence length="734" mass="84479">MGNFQKSKLFKYLSTYFAFVFIVLQIVDILSEPLSLPKNFIIYLLYIFAALLIFILIFVLKGGKGSRSVTRTERKSSSKFIIPVSLSIILILLILNGYQFFTTKISSARNTELSSRFEKLLAESNYLESFRLYNENVGNPVLEKKLNEFSREVKIKSTNSDVKAYVKYDLDKLAENEWEFLCDVPCDVRIPIGRIKYRFETSGYKSFETLKTVRDSLSVDLIESDSVYDNMVLIKGRDIKLRVAGLDHLSPESVGNYQIDKYEVTNEDYAKFISNGGYNIDSLWKFKELGDMNYNELFIDKTGFNGPSNWELGAYPKNKSNHPVSGISWFEAMAYCRSIGKSLPNIYQWDYAATLGLSGDITPRSNIQSENKIAIGSKRIISGFGLYDVAGNVSEWIANESDDFTRVIMGGSWKDPGYMFNTFYNKDPFDRDTANGCRCVDSAETKQTLYKVIKKPSRDFVNVKPVMEDVFNAYLSMFQYSRYDLQANTVEEKNVDNYNIKIVSYKTPYGENMFSYIYIPHGVPTPAKTVVYFPGAYAINRESSAELFEQIPSVLKFLLKINMVVVFPIYASTYERRDGLRNSVPFYDLSYRDRVIKWSKDLQATVDYLTETDFVDRNDIHYFGLSWGARIASIMLATEERFKSALLYVGGLRTQKRHPEADGVNYLPRVKLPVLMINGKYDAIFPFETQVIPMFNLFGTPKNKKKLITFEGGHRLPRNEEIRHMIDWFESEKK</sequence>
<keyword evidence="1" id="KW-1133">Transmembrane helix</keyword>
<dbReference type="PANTHER" id="PTHR23150">
    <property type="entry name" value="SULFATASE MODIFYING FACTOR 1, 2"/>
    <property type="match status" value="1"/>
</dbReference>
<feature type="transmembrane region" description="Helical" evidence="1">
    <location>
        <begin position="40"/>
        <end position="60"/>
    </location>
</feature>
<dbReference type="Pfam" id="PF03959">
    <property type="entry name" value="FSH1"/>
    <property type="match status" value="1"/>
</dbReference>
<feature type="transmembrane region" description="Helical" evidence="1">
    <location>
        <begin position="80"/>
        <end position="101"/>
    </location>
</feature>
<keyword evidence="1" id="KW-0472">Membrane</keyword>
<feature type="transmembrane region" description="Helical" evidence="1">
    <location>
        <begin position="12"/>
        <end position="34"/>
    </location>
</feature>
<keyword evidence="1" id="KW-0812">Transmembrane</keyword>
<evidence type="ECO:0000313" key="4">
    <source>
        <dbReference type="EMBL" id="SVA95515.1"/>
    </source>
</evidence>